<proteinExistence type="predicted"/>
<keyword evidence="2" id="KW-1185">Reference proteome</keyword>
<evidence type="ECO:0000313" key="2">
    <source>
        <dbReference type="Proteomes" id="UP001153331"/>
    </source>
</evidence>
<accession>A0ACC2IR08</accession>
<organism evidence="1 2">
    <name type="scientific">Boeremia exigua</name>
    <dbReference type="NCBI Taxonomy" id="749465"/>
    <lineage>
        <taxon>Eukaryota</taxon>
        <taxon>Fungi</taxon>
        <taxon>Dikarya</taxon>
        <taxon>Ascomycota</taxon>
        <taxon>Pezizomycotina</taxon>
        <taxon>Dothideomycetes</taxon>
        <taxon>Pleosporomycetidae</taxon>
        <taxon>Pleosporales</taxon>
        <taxon>Pleosporineae</taxon>
        <taxon>Didymellaceae</taxon>
        <taxon>Boeremia</taxon>
    </lineage>
</organism>
<comment type="caution">
    <text evidence="1">The sequence shown here is derived from an EMBL/GenBank/DDBJ whole genome shotgun (WGS) entry which is preliminary data.</text>
</comment>
<reference evidence="1" key="1">
    <citation type="submission" date="2022-11" db="EMBL/GenBank/DDBJ databases">
        <title>Genome Sequence of Boeremia exigua.</title>
        <authorList>
            <person name="Buettner E."/>
        </authorList>
    </citation>
    <scope>NUCLEOTIDE SEQUENCE</scope>
    <source>
        <strain evidence="1">CU02</strain>
    </source>
</reference>
<evidence type="ECO:0000313" key="1">
    <source>
        <dbReference type="EMBL" id="KAJ8117651.1"/>
    </source>
</evidence>
<sequence>MTISPVEARNDPRNSNLPLMNQPQTILGTTITFLTLAILAASLRLWSRIRDRLWGWDDAFVFLAGIASVAGDSVVCMMPFDGLGLHFYTLSDSDKSAYFKHIWASNSAYCASTTFIKLAILFQYVRLFAETATSTTSRQYRRARASIWIMIGLSATWGLCFFLLALFPCKPVAKNWNPSLQGKCVGWGTKEPNTFFAMWVGHATTNMVLDIVVLLLPLPFLGVLRIEGKSKVGLIALFAMGGVVAALSVGRVISLVINRAGTFPVLDMSYYAPLVYIFSVLEVNIAILCASIPIFWPMISSLAANKILVVNEIVVHVEEYQKTSFDGQSGIGLAEQAAFKSPFDSPTTSPQHPHSGRLSTIVRSFERPSKDLSRKAKRRSKSSIASSFGKTHSRSDHDRRPSQDSQHNLTTQDSGSLRSDYDWFVELDRDSVGKRTTTRIETGATANPFSTRAPSAT</sequence>
<name>A0ACC2IR08_9PLEO</name>
<protein>
    <submittedName>
        <fullName evidence="1">Uncharacterized protein</fullName>
    </submittedName>
</protein>
<gene>
    <name evidence="1" type="ORF">OPT61_g1187</name>
</gene>
<dbReference type="EMBL" id="JAPHNI010000045">
    <property type="protein sequence ID" value="KAJ8117651.1"/>
    <property type="molecule type" value="Genomic_DNA"/>
</dbReference>
<dbReference type="Proteomes" id="UP001153331">
    <property type="component" value="Unassembled WGS sequence"/>
</dbReference>